<evidence type="ECO:0000256" key="8">
    <source>
        <dbReference type="PIRSR" id="PIRSR639901-1"/>
    </source>
</evidence>
<feature type="site" description="Transition state stabilizer" evidence="9">
    <location>
        <position position="123"/>
    </location>
</feature>
<dbReference type="Pfam" id="PF04413">
    <property type="entry name" value="Glycos_transf_N"/>
    <property type="match status" value="1"/>
</dbReference>
<evidence type="ECO:0000313" key="13">
    <source>
        <dbReference type="Proteomes" id="UP000092544"/>
    </source>
</evidence>
<feature type="active site" description="Proton acceptor" evidence="8">
    <location>
        <position position="54"/>
    </location>
</feature>
<dbReference type="PANTHER" id="PTHR42755">
    <property type="entry name" value="3-DEOXY-MANNO-OCTULOSONATE CYTIDYLYLTRANSFERASE"/>
    <property type="match status" value="1"/>
</dbReference>
<organism evidence="12 13">
    <name type="scientific">Marinomonas spartinae</name>
    <dbReference type="NCBI Taxonomy" id="1792290"/>
    <lineage>
        <taxon>Bacteria</taxon>
        <taxon>Pseudomonadati</taxon>
        <taxon>Pseudomonadota</taxon>
        <taxon>Gammaproteobacteria</taxon>
        <taxon>Oceanospirillales</taxon>
        <taxon>Oceanospirillaceae</taxon>
        <taxon>Marinomonas</taxon>
    </lineage>
</organism>
<dbReference type="Gene3D" id="3.40.50.11720">
    <property type="entry name" value="3-Deoxy-D-manno-octulosonic-acid transferase, N-terminal domain"/>
    <property type="match status" value="1"/>
</dbReference>
<feature type="site" description="Transition state stabilizer" evidence="9">
    <location>
        <position position="199"/>
    </location>
</feature>
<keyword evidence="12" id="KW-0328">Glycosyltransferase</keyword>
<dbReference type="GO" id="GO:0005886">
    <property type="term" value="C:plasma membrane"/>
    <property type="evidence" value="ECO:0007669"/>
    <property type="project" value="UniProtKB-SubCell"/>
</dbReference>
<evidence type="ECO:0000256" key="10">
    <source>
        <dbReference type="RuleBase" id="RU365103"/>
    </source>
</evidence>
<dbReference type="InterPro" id="IPR007507">
    <property type="entry name" value="Glycos_transf_N"/>
</dbReference>
<dbReference type="AlphaFoldDB" id="A0A1A8TA73"/>
<keyword evidence="13" id="KW-1185">Reference proteome</keyword>
<dbReference type="InterPro" id="IPR038107">
    <property type="entry name" value="Glycos_transf_N_sf"/>
</dbReference>
<dbReference type="EC" id="2.4.99.12" evidence="3 10"/>
<dbReference type="Proteomes" id="UP000092544">
    <property type="component" value="Unassembled WGS sequence"/>
</dbReference>
<evidence type="ECO:0000256" key="7">
    <source>
        <dbReference type="ARBA" id="ARBA00049183"/>
    </source>
</evidence>
<comment type="function">
    <text evidence="10">Involved in lipopolysaccharide (LPS) biosynthesis. Catalyzes the transfer of 3-deoxy-D-manno-octulosonate (Kdo) residue(s) from CMP-Kdo to lipid IV(A), the tetraacyldisaccharide-1,4'-bisphosphate precursor of lipid A.</text>
</comment>
<dbReference type="RefSeq" id="WP_067013611.1">
    <property type="nucleotide sequence ID" value="NZ_FLOB01000002.1"/>
</dbReference>
<proteinExistence type="inferred from homology"/>
<dbReference type="GO" id="GO:0009244">
    <property type="term" value="P:lipopolysaccharide core region biosynthetic process"/>
    <property type="evidence" value="ECO:0007669"/>
    <property type="project" value="UniProtKB-UniRule"/>
</dbReference>
<evidence type="ECO:0000256" key="4">
    <source>
        <dbReference type="ARBA" id="ARBA00019077"/>
    </source>
</evidence>
<dbReference type="UniPathway" id="UPA00958"/>
<feature type="domain" description="3-deoxy-D-manno-octulosonic-acid transferase N-terminal" evidence="11">
    <location>
        <begin position="31"/>
        <end position="201"/>
    </location>
</feature>
<dbReference type="STRING" id="1792290.MSP8886_01139"/>
<sequence>MWLYRLLLWVATPLILIKVRRFKKDYAHYRAKEALGFWSPTKADLWIHCASVGEALAVRPLVEQWRAKYPQRPLLITTMTPTGAEQVAKTFPFAEHRYLPMDWRCSVRRALKRLECRHLLIVETELWPNLLGQAKRKGIKVDIVNARMSERSFRRYEKFSMVSRPLMQLPDTFLAHAQADADRFAALGAKQVIVTGSIKFDLTVPEAVVTDNWQAQMTSPFIWVAGSTHQGEDEILLAVHRQLVEKIPGALLVIVPRHPERFAATFELAKSLFDKVALRSSVELSQWADFNVVIGDTMGELMHYYQAADLAFVGGSLIRRGGHNPIEPALLGKATLVGPHTFNFAEITEQLLRANGAIRCQDETQLAEVVLSLSGKASQRHRLGQAAMRFAQQNQGAVTRVLSEIDFR</sequence>
<keyword evidence="5 10" id="KW-0808">Transferase</keyword>
<evidence type="ECO:0000259" key="11">
    <source>
        <dbReference type="Pfam" id="PF04413"/>
    </source>
</evidence>
<dbReference type="EMBL" id="FLOB01000002">
    <property type="protein sequence ID" value="SBS28360.1"/>
    <property type="molecule type" value="Genomic_DNA"/>
</dbReference>
<protein>
    <recommendedName>
        <fullName evidence="4 10">3-deoxy-D-manno-octulosonic acid transferase</fullName>
        <shortName evidence="10">Kdo transferase</shortName>
        <ecNumber evidence="3 10">2.4.99.12</ecNumber>
    </recommendedName>
    <alternativeName>
        <fullName evidence="6 10">Lipid IV(A) 3-deoxy-D-manno-octulosonic acid transferase</fullName>
    </alternativeName>
</protein>
<evidence type="ECO:0000256" key="9">
    <source>
        <dbReference type="PIRSR" id="PIRSR639901-2"/>
    </source>
</evidence>
<evidence type="ECO:0000256" key="3">
    <source>
        <dbReference type="ARBA" id="ARBA00012621"/>
    </source>
</evidence>
<comment type="catalytic activity">
    <reaction evidence="7 10">
        <text>lipid IVA (E. coli) + CMP-3-deoxy-beta-D-manno-octulosonate = alpha-Kdo-(2-&gt;6)-lipid IVA (E. coli) + CMP + H(+)</text>
        <dbReference type="Rhea" id="RHEA:28066"/>
        <dbReference type="ChEBI" id="CHEBI:15378"/>
        <dbReference type="ChEBI" id="CHEBI:58603"/>
        <dbReference type="ChEBI" id="CHEBI:60364"/>
        <dbReference type="ChEBI" id="CHEBI:60377"/>
        <dbReference type="ChEBI" id="CHEBI:85987"/>
        <dbReference type="EC" id="2.4.99.12"/>
    </reaction>
</comment>
<dbReference type="SUPFAM" id="SSF53756">
    <property type="entry name" value="UDP-Glycosyltransferase/glycogen phosphorylase"/>
    <property type="match status" value="1"/>
</dbReference>
<dbReference type="GO" id="GO:0043842">
    <property type="term" value="F:Kdo transferase activity"/>
    <property type="evidence" value="ECO:0007669"/>
    <property type="project" value="UniProtKB-EC"/>
</dbReference>
<evidence type="ECO:0000256" key="5">
    <source>
        <dbReference type="ARBA" id="ARBA00022679"/>
    </source>
</evidence>
<keyword evidence="10" id="KW-1003">Cell membrane</keyword>
<name>A0A1A8TA73_9GAMM</name>
<keyword evidence="10" id="KW-0448">Lipopolysaccharide biosynthesis</keyword>
<evidence type="ECO:0000256" key="2">
    <source>
        <dbReference type="ARBA" id="ARBA00006380"/>
    </source>
</evidence>
<dbReference type="Gene3D" id="3.40.50.2000">
    <property type="entry name" value="Glycogen Phosphorylase B"/>
    <property type="match status" value="1"/>
</dbReference>
<evidence type="ECO:0000256" key="6">
    <source>
        <dbReference type="ARBA" id="ARBA00031445"/>
    </source>
</evidence>
<comment type="similarity">
    <text evidence="2">Belongs to the glycosyltransferase group 1 family. Glycosyltransferase 30 subfamily.</text>
</comment>
<evidence type="ECO:0000313" key="12">
    <source>
        <dbReference type="EMBL" id="SBS28360.1"/>
    </source>
</evidence>
<gene>
    <name evidence="12" type="primary">waaA</name>
    <name evidence="12" type="ORF">MSP8886_01139</name>
</gene>
<dbReference type="OrthoDB" id="9789797at2"/>
<accession>A0A1A8TA73</accession>
<comment type="subcellular location">
    <subcellularLocation>
        <location evidence="10">Cell membrane</location>
    </subcellularLocation>
</comment>
<keyword evidence="10" id="KW-0472">Membrane</keyword>
<evidence type="ECO:0000256" key="1">
    <source>
        <dbReference type="ARBA" id="ARBA00004713"/>
    </source>
</evidence>
<dbReference type="InterPro" id="IPR039901">
    <property type="entry name" value="Kdotransferase"/>
</dbReference>
<dbReference type="PANTHER" id="PTHR42755:SF1">
    <property type="entry name" value="3-DEOXY-D-MANNO-OCTULOSONIC ACID TRANSFERASE, MITOCHONDRIAL-RELATED"/>
    <property type="match status" value="1"/>
</dbReference>
<comment type="pathway">
    <text evidence="1 10">Bacterial outer membrane biogenesis; LPS core biosynthesis.</text>
</comment>
<reference evidence="12 13" key="1">
    <citation type="submission" date="2016-06" db="EMBL/GenBank/DDBJ databases">
        <authorList>
            <person name="Kjaerup R.B."/>
            <person name="Dalgaard T.S."/>
            <person name="Juul-Madsen H.R."/>
        </authorList>
    </citation>
    <scope>NUCLEOTIDE SEQUENCE [LARGE SCALE GENOMIC DNA]</scope>
    <source>
        <strain evidence="12 13">CECT 8886</strain>
    </source>
</reference>
<dbReference type="FunFam" id="3.40.50.2000:FF:000032">
    <property type="entry name" value="3-deoxy-D-manno-octulosonic acid transferase"/>
    <property type="match status" value="1"/>
</dbReference>
<dbReference type="GO" id="GO:0009245">
    <property type="term" value="P:lipid A biosynthetic process"/>
    <property type="evidence" value="ECO:0007669"/>
    <property type="project" value="TreeGrafter"/>
</dbReference>